<proteinExistence type="predicted"/>
<gene>
    <name evidence="1" type="ORF">GCM10022380_66520</name>
</gene>
<dbReference type="Pfam" id="PF07366">
    <property type="entry name" value="SnoaL"/>
    <property type="match status" value="1"/>
</dbReference>
<accession>A0ABP7J9U8</accession>
<evidence type="ECO:0008006" key="3">
    <source>
        <dbReference type="Google" id="ProtNLM"/>
    </source>
</evidence>
<dbReference type="Proteomes" id="UP001501624">
    <property type="component" value="Unassembled WGS sequence"/>
</dbReference>
<dbReference type="InterPro" id="IPR009959">
    <property type="entry name" value="Cyclase_SnoaL-like"/>
</dbReference>
<reference evidence="2" key="1">
    <citation type="journal article" date="2019" name="Int. J. Syst. Evol. Microbiol.">
        <title>The Global Catalogue of Microorganisms (GCM) 10K type strain sequencing project: providing services to taxonomists for standard genome sequencing and annotation.</title>
        <authorList>
            <consortium name="The Broad Institute Genomics Platform"/>
            <consortium name="The Broad Institute Genome Sequencing Center for Infectious Disease"/>
            <person name="Wu L."/>
            <person name="Ma J."/>
        </authorList>
    </citation>
    <scope>NUCLEOTIDE SEQUENCE [LARGE SCALE GENOMIC DNA]</scope>
    <source>
        <strain evidence="2">JCM 17017</strain>
    </source>
</reference>
<organism evidence="1 2">
    <name type="scientific">Amycolatopsis tucumanensis</name>
    <dbReference type="NCBI Taxonomy" id="401106"/>
    <lineage>
        <taxon>Bacteria</taxon>
        <taxon>Bacillati</taxon>
        <taxon>Actinomycetota</taxon>
        <taxon>Actinomycetes</taxon>
        <taxon>Pseudonocardiales</taxon>
        <taxon>Pseudonocardiaceae</taxon>
        <taxon>Amycolatopsis</taxon>
    </lineage>
</organism>
<keyword evidence="2" id="KW-1185">Reference proteome</keyword>
<comment type="caution">
    <text evidence="1">The sequence shown here is derived from an EMBL/GenBank/DDBJ whole genome shotgun (WGS) entry which is preliminary data.</text>
</comment>
<dbReference type="EMBL" id="BAABCM010000011">
    <property type="protein sequence ID" value="GAA3838999.1"/>
    <property type="molecule type" value="Genomic_DNA"/>
</dbReference>
<evidence type="ECO:0000313" key="1">
    <source>
        <dbReference type="EMBL" id="GAA3838999.1"/>
    </source>
</evidence>
<dbReference type="Gene3D" id="3.10.450.50">
    <property type="match status" value="1"/>
</dbReference>
<evidence type="ECO:0000313" key="2">
    <source>
        <dbReference type="Proteomes" id="UP001501624"/>
    </source>
</evidence>
<dbReference type="SUPFAM" id="SSF54427">
    <property type="entry name" value="NTF2-like"/>
    <property type="match status" value="1"/>
</dbReference>
<sequence>MGTHAARVPSRWRVHGRNKGVLGTEPDGRPIAFTGTAVWEVRDGRLARNWVERASWELRQRLTA</sequence>
<name>A0ABP7J9U8_9PSEU</name>
<dbReference type="InterPro" id="IPR032710">
    <property type="entry name" value="NTF2-like_dom_sf"/>
</dbReference>
<dbReference type="RefSeq" id="WP_308191131.1">
    <property type="nucleotide sequence ID" value="NZ_BAABCM010000011.1"/>
</dbReference>
<protein>
    <recommendedName>
        <fullName evidence="3">SnoaL-like polyketide cyclase</fullName>
    </recommendedName>
</protein>